<organism evidence="2 3">
    <name type="scientific">Rhizopus microsporus</name>
    <dbReference type="NCBI Taxonomy" id="58291"/>
    <lineage>
        <taxon>Eukaryota</taxon>
        <taxon>Fungi</taxon>
        <taxon>Fungi incertae sedis</taxon>
        <taxon>Mucoromycota</taxon>
        <taxon>Mucoromycotina</taxon>
        <taxon>Mucoromycetes</taxon>
        <taxon>Mucorales</taxon>
        <taxon>Mucorineae</taxon>
        <taxon>Rhizopodaceae</taxon>
        <taxon>Rhizopus</taxon>
    </lineage>
</organism>
<sequence>MSLTRFFQYQALEKLINLTCKKAERILRDQVCPLILGYQLQTVVDKLAEEQVRILRDDLSWRTFPKKHKLTVADPSSVPTKRHRPNPSSAGAVSVVKKVASGSASTPLPCRFVLQRNRQDDSRRAALQRPSQFGRSRFGKRSVNSLLVLSSPSCREDLSVTFSAGVFKPLFSPSTPLVPSVTTKSQAGGHKSASSSCVPSATEIRSLCLPVPSSGGVVHCPQKRRRKEDVDDKSMVHSSSRPTKRRKTQSGHVSIYE</sequence>
<gene>
    <name evidence="2" type="ORF">BCV71DRAFT_239111</name>
</gene>
<reference evidence="2 3" key="1">
    <citation type="journal article" date="2016" name="Proc. Natl. Acad. Sci. U.S.A.">
        <title>Lipid metabolic changes in an early divergent fungus govern the establishment of a mutualistic symbiosis with endobacteria.</title>
        <authorList>
            <person name="Lastovetsky O.A."/>
            <person name="Gaspar M.L."/>
            <person name="Mondo S.J."/>
            <person name="LaButti K.M."/>
            <person name="Sandor L."/>
            <person name="Grigoriev I.V."/>
            <person name="Henry S.A."/>
            <person name="Pawlowska T.E."/>
        </authorList>
    </citation>
    <scope>NUCLEOTIDE SEQUENCE [LARGE SCALE GENOMIC DNA]</scope>
    <source>
        <strain evidence="2 3">ATCC 11559</strain>
    </source>
</reference>
<evidence type="ECO:0000256" key="1">
    <source>
        <dbReference type="SAM" id="MobiDB-lite"/>
    </source>
</evidence>
<dbReference type="VEuPathDB" id="FungiDB:BCV72DRAFT_339553"/>
<name>A0A1X0RNZ9_RHIZD</name>
<dbReference type="Proteomes" id="UP000242381">
    <property type="component" value="Unassembled WGS sequence"/>
</dbReference>
<proteinExistence type="predicted"/>
<dbReference type="EMBL" id="KV921522">
    <property type="protein sequence ID" value="ORE13618.1"/>
    <property type="molecule type" value="Genomic_DNA"/>
</dbReference>
<accession>A0A1X0RNZ9</accession>
<evidence type="ECO:0000313" key="2">
    <source>
        <dbReference type="EMBL" id="ORE13618.1"/>
    </source>
</evidence>
<feature type="region of interest" description="Disordered" evidence="1">
    <location>
        <begin position="212"/>
        <end position="257"/>
    </location>
</feature>
<dbReference type="AlphaFoldDB" id="A0A1X0RNZ9"/>
<evidence type="ECO:0000313" key="3">
    <source>
        <dbReference type="Proteomes" id="UP000242381"/>
    </source>
</evidence>
<protein>
    <submittedName>
        <fullName evidence="2">Uncharacterized protein</fullName>
    </submittedName>
</protein>
<feature type="region of interest" description="Disordered" evidence="1">
    <location>
        <begin position="73"/>
        <end position="92"/>
    </location>
</feature>